<sequence length="168" mass="18586">MSTVDQVNNVESEALPSFGWRPSVLLLSSLDGSQHLSGLLLAQFAIELCRLANYSSVYSQTPHEPTDAPPVTSTEGVSAFVPMSTEDRSNYESVFDTKEMEERLDRLLEKEEADLAARRFLSSVRLSILPVPDPDLTAKTWLADSLKERSQSAESKEPNGLCTPPRDE</sequence>
<keyword evidence="3" id="KW-1185">Reference proteome</keyword>
<feature type="region of interest" description="Disordered" evidence="1">
    <location>
        <begin position="146"/>
        <end position="168"/>
    </location>
</feature>
<evidence type="ECO:0000256" key="1">
    <source>
        <dbReference type="SAM" id="MobiDB-lite"/>
    </source>
</evidence>
<evidence type="ECO:0000313" key="3">
    <source>
        <dbReference type="Proteomes" id="UP000784294"/>
    </source>
</evidence>
<gene>
    <name evidence="2" type="ORF">PXEA_LOCUS15516</name>
</gene>
<name>A0A3S5A7K5_9PLAT</name>
<evidence type="ECO:0000313" key="2">
    <source>
        <dbReference type="EMBL" id="VEL22076.1"/>
    </source>
</evidence>
<feature type="compositionally biased region" description="Basic and acidic residues" evidence="1">
    <location>
        <begin position="146"/>
        <end position="157"/>
    </location>
</feature>
<accession>A0A3S5A7K5</accession>
<reference evidence="2" key="1">
    <citation type="submission" date="2018-11" db="EMBL/GenBank/DDBJ databases">
        <authorList>
            <consortium name="Pathogen Informatics"/>
        </authorList>
    </citation>
    <scope>NUCLEOTIDE SEQUENCE</scope>
</reference>
<proteinExistence type="predicted"/>
<protein>
    <submittedName>
        <fullName evidence="2">Uncharacterized protein</fullName>
    </submittedName>
</protein>
<dbReference type="EMBL" id="CAAALY010054584">
    <property type="protein sequence ID" value="VEL22076.1"/>
    <property type="molecule type" value="Genomic_DNA"/>
</dbReference>
<comment type="caution">
    <text evidence="2">The sequence shown here is derived from an EMBL/GenBank/DDBJ whole genome shotgun (WGS) entry which is preliminary data.</text>
</comment>
<organism evidence="2 3">
    <name type="scientific">Protopolystoma xenopodis</name>
    <dbReference type="NCBI Taxonomy" id="117903"/>
    <lineage>
        <taxon>Eukaryota</taxon>
        <taxon>Metazoa</taxon>
        <taxon>Spiralia</taxon>
        <taxon>Lophotrochozoa</taxon>
        <taxon>Platyhelminthes</taxon>
        <taxon>Monogenea</taxon>
        <taxon>Polyopisthocotylea</taxon>
        <taxon>Polystomatidea</taxon>
        <taxon>Polystomatidae</taxon>
        <taxon>Protopolystoma</taxon>
    </lineage>
</organism>
<dbReference type="Proteomes" id="UP000784294">
    <property type="component" value="Unassembled WGS sequence"/>
</dbReference>
<dbReference type="AlphaFoldDB" id="A0A3S5A7K5"/>